<protein>
    <submittedName>
        <fullName evidence="2">Uncharacterized protein</fullName>
    </submittedName>
</protein>
<reference evidence="2 3" key="1">
    <citation type="submission" date="2017-05" db="EMBL/GenBank/DDBJ databases">
        <title>Vagococcus spp. assemblies.</title>
        <authorList>
            <person name="Gulvik C.A."/>
        </authorList>
    </citation>
    <scope>NUCLEOTIDE SEQUENCE [LARGE SCALE GENOMIC DNA]</scope>
    <source>
        <strain evidence="2 3">LMG 24798</strain>
    </source>
</reference>
<gene>
    <name evidence="2" type="ORF">CBF27_03225</name>
</gene>
<name>A0A430B0Q6_9ENTE</name>
<evidence type="ECO:0000256" key="1">
    <source>
        <dbReference type="SAM" id="Phobius"/>
    </source>
</evidence>
<keyword evidence="1" id="KW-1133">Transmembrane helix</keyword>
<dbReference type="RefSeq" id="WP_126812364.1">
    <property type="nucleotide sequence ID" value="NZ_NGKC01000002.1"/>
</dbReference>
<accession>A0A430B0Q6</accession>
<evidence type="ECO:0000313" key="2">
    <source>
        <dbReference type="EMBL" id="RSU13927.1"/>
    </source>
</evidence>
<comment type="caution">
    <text evidence="2">The sequence shown here is derived from an EMBL/GenBank/DDBJ whole genome shotgun (WGS) entry which is preliminary data.</text>
</comment>
<feature type="transmembrane region" description="Helical" evidence="1">
    <location>
        <begin position="12"/>
        <end position="29"/>
    </location>
</feature>
<dbReference type="Proteomes" id="UP000286773">
    <property type="component" value="Unassembled WGS sequence"/>
</dbReference>
<keyword evidence="1" id="KW-0472">Membrane</keyword>
<organism evidence="2 3">
    <name type="scientific">Vagococcus acidifermentans</name>
    <dbReference type="NCBI Taxonomy" id="564710"/>
    <lineage>
        <taxon>Bacteria</taxon>
        <taxon>Bacillati</taxon>
        <taxon>Bacillota</taxon>
        <taxon>Bacilli</taxon>
        <taxon>Lactobacillales</taxon>
        <taxon>Enterococcaceae</taxon>
        <taxon>Vagococcus</taxon>
    </lineage>
</organism>
<keyword evidence="1" id="KW-0812">Transmembrane</keyword>
<dbReference type="AlphaFoldDB" id="A0A430B0Q6"/>
<proteinExistence type="predicted"/>
<evidence type="ECO:0000313" key="3">
    <source>
        <dbReference type="Proteomes" id="UP000286773"/>
    </source>
</evidence>
<keyword evidence="3" id="KW-1185">Reference proteome</keyword>
<sequence>MGTKHNFHKDRRIIVTDLLLSVVLLYFGYKFVALTAVVNNQQANIATLESEKNQKHENLYKILIIIDPKTDEDAILGFENSVKRDYDIQTLERSQTEESGESYIIINVSLKSKNNEEMKQIYYEIKSRVPNLLNIDSTYL</sequence>
<dbReference type="EMBL" id="NGKC01000002">
    <property type="protein sequence ID" value="RSU13927.1"/>
    <property type="molecule type" value="Genomic_DNA"/>
</dbReference>